<feature type="transmembrane region" description="Helical" evidence="1">
    <location>
        <begin position="71"/>
        <end position="93"/>
    </location>
</feature>
<evidence type="ECO:0000313" key="2">
    <source>
        <dbReference type="EMBL" id="TCT11869.1"/>
    </source>
</evidence>
<evidence type="ECO:0000256" key="1">
    <source>
        <dbReference type="SAM" id="Phobius"/>
    </source>
</evidence>
<feature type="transmembrane region" description="Helical" evidence="1">
    <location>
        <begin position="39"/>
        <end position="59"/>
    </location>
</feature>
<gene>
    <name evidence="2" type="ORF">EDC22_103182</name>
</gene>
<accession>A0A4R3MHL8</accession>
<keyword evidence="1" id="KW-1133">Transmembrane helix</keyword>
<protein>
    <recommendedName>
        <fullName evidence="4">Transmembrane protein</fullName>
    </recommendedName>
</protein>
<dbReference type="AlphaFoldDB" id="A0A4R3MHL8"/>
<reference evidence="2 3" key="1">
    <citation type="submission" date="2019-03" db="EMBL/GenBank/DDBJ databases">
        <title>Genomic Encyclopedia of Type Strains, Phase IV (KMG-IV): sequencing the most valuable type-strain genomes for metagenomic binning, comparative biology and taxonomic classification.</title>
        <authorList>
            <person name="Goeker M."/>
        </authorList>
    </citation>
    <scope>NUCLEOTIDE SEQUENCE [LARGE SCALE GENOMIC DNA]</scope>
    <source>
        <strain evidence="2 3">DSM 19345</strain>
    </source>
</reference>
<dbReference type="Proteomes" id="UP000295678">
    <property type="component" value="Unassembled WGS sequence"/>
</dbReference>
<organism evidence="2 3">
    <name type="scientific">Tepidamorphus gemmatus</name>
    <dbReference type="NCBI Taxonomy" id="747076"/>
    <lineage>
        <taxon>Bacteria</taxon>
        <taxon>Pseudomonadati</taxon>
        <taxon>Pseudomonadota</taxon>
        <taxon>Alphaproteobacteria</taxon>
        <taxon>Hyphomicrobiales</taxon>
        <taxon>Tepidamorphaceae</taxon>
        <taxon>Tepidamorphus</taxon>
    </lineage>
</organism>
<keyword evidence="3" id="KW-1185">Reference proteome</keyword>
<dbReference type="OrthoDB" id="9811032at2"/>
<sequence>MYGLPLMILPLIGYNALEFLFGGVDWKAALFDVDMMSGAVWTMTASDVFLLVALLLLFVEVLKATRTTSMSIVDHLLSTLVFVGCLVEFLLVARAATSTFFLLTAIAFVDVVAGFSITIRAARRDFAIGPHGEG</sequence>
<comment type="caution">
    <text evidence="2">The sequence shown here is derived from an EMBL/GenBank/DDBJ whole genome shotgun (WGS) entry which is preliminary data.</text>
</comment>
<name>A0A4R3MHL8_9HYPH</name>
<keyword evidence="1" id="KW-0812">Transmembrane</keyword>
<proteinExistence type="predicted"/>
<dbReference type="RefSeq" id="WP_132805768.1">
    <property type="nucleotide sequence ID" value="NZ_SMAK01000003.1"/>
</dbReference>
<feature type="transmembrane region" description="Helical" evidence="1">
    <location>
        <begin position="99"/>
        <end position="119"/>
    </location>
</feature>
<dbReference type="EMBL" id="SMAK01000003">
    <property type="protein sequence ID" value="TCT11869.1"/>
    <property type="molecule type" value="Genomic_DNA"/>
</dbReference>
<evidence type="ECO:0008006" key="4">
    <source>
        <dbReference type="Google" id="ProtNLM"/>
    </source>
</evidence>
<evidence type="ECO:0000313" key="3">
    <source>
        <dbReference type="Proteomes" id="UP000295678"/>
    </source>
</evidence>
<keyword evidence="1" id="KW-0472">Membrane</keyword>